<protein>
    <submittedName>
        <fullName evidence="1">Uncharacterized protein</fullName>
    </submittedName>
</protein>
<evidence type="ECO:0000313" key="2">
    <source>
        <dbReference type="Proteomes" id="UP001163324"/>
    </source>
</evidence>
<name>A0ACC0UQZ2_9HYPO</name>
<gene>
    <name evidence="1" type="ORF">N3K66_008710</name>
</gene>
<dbReference type="Proteomes" id="UP001163324">
    <property type="component" value="Chromosome 9"/>
</dbReference>
<sequence>MKFSSLSVFAATAMARATPGNVMKRSPAPELVNGKYIVDRQTEFANSAVYTFENGLPEGLFPSTWGNGPTHEYLADNVKFTDGYMDLWVPGGQTAQPYKCAEINTRVDNILYASVRTVAILSDPIGVCNGMFFYKSDDQETDIEWLSDPTSGSNGGTRKIFLTNQDANGDGAKTFTAIEPPADATSAEHEYRLDWTEGRVQWFIDGVQVFEATEDVPSTPGPWLWNNWSNGDDQWSVGPPSEDAVFRIKKIEMYYNTA</sequence>
<comment type="caution">
    <text evidence="1">The sequence shown here is derived from an EMBL/GenBank/DDBJ whole genome shotgun (WGS) entry which is preliminary data.</text>
</comment>
<accession>A0ACC0UQZ2</accession>
<organism evidence="1 2">
    <name type="scientific">Trichothecium roseum</name>
    <dbReference type="NCBI Taxonomy" id="47278"/>
    <lineage>
        <taxon>Eukaryota</taxon>
        <taxon>Fungi</taxon>
        <taxon>Dikarya</taxon>
        <taxon>Ascomycota</taxon>
        <taxon>Pezizomycotina</taxon>
        <taxon>Sordariomycetes</taxon>
        <taxon>Hypocreomycetidae</taxon>
        <taxon>Hypocreales</taxon>
        <taxon>Hypocreales incertae sedis</taxon>
        <taxon>Trichothecium</taxon>
    </lineage>
</organism>
<proteinExistence type="predicted"/>
<dbReference type="EMBL" id="CM047948">
    <property type="protein sequence ID" value="KAI9896538.1"/>
    <property type="molecule type" value="Genomic_DNA"/>
</dbReference>
<keyword evidence="2" id="KW-1185">Reference proteome</keyword>
<reference evidence="1" key="1">
    <citation type="submission" date="2022-10" db="EMBL/GenBank/DDBJ databases">
        <title>Complete Genome of Trichothecium roseum strain YXFP-22015, a Plant Pathogen Isolated from Citrus.</title>
        <authorList>
            <person name="Wang Y."/>
            <person name="Zhu L."/>
        </authorList>
    </citation>
    <scope>NUCLEOTIDE SEQUENCE</scope>
    <source>
        <strain evidence="1">YXFP-22015</strain>
    </source>
</reference>
<evidence type="ECO:0000313" key="1">
    <source>
        <dbReference type="EMBL" id="KAI9896538.1"/>
    </source>
</evidence>